<evidence type="ECO:0000313" key="7">
    <source>
        <dbReference type="EMBL" id="KAF8677706.1"/>
    </source>
</evidence>
<comment type="subcellular location">
    <subcellularLocation>
        <location evidence="5">Cytoplasm</location>
    </subcellularLocation>
</comment>
<evidence type="ECO:0000256" key="1">
    <source>
        <dbReference type="ARBA" id="ARBA00022490"/>
    </source>
</evidence>
<dbReference type="Pfam" id="PF13847">
    <property type="entry name" value="Methyltransf_31"/>
    <property type="match status" value="1"/>
</dbReference>
<dbReference type="GO" id="GO:0005737">
    <property type="term" value="C:cytoplasm"/>
    <property type="evidence" value="ECO:0007669"/>
    <property type="project" value="UniProtKB-SubCell"/>
</dbReference>
<organism evidence="7 8">
    <name type="scientific">Rhizoctonia solani</name>
    <dbReference type="NCBI Taxonomy" id="456999"/>
    <lineage>
        <taxon>Eukaryota</taxon>
        <taxon>Fungi</taxon>
        <taxon>Dikarya</taxon>
        <taxon>Basidiomycota</taxon>
        <taxon>Agaricomycotina</taxon>
        <taxon>Agaricomycetes</taxon>
        <taxon>Cantharellales</taxon>
        <taxon>Ceratobasidiaceae</taxon>
        <taxon>Rhizoctonia</taxon>
    </lineage>
</organism>
<feature type="domain" description="Methyltransferase" evidence="6">
    <location>
        <begin position="88"/>
        <end position="215"/>
    </location>
</feature>
<proteinExistence type="inferred from homology"/>
<evidence type="ECO:0000313" key="8">
    <source>
        <dbReference type="Proteomes" id="UP000650582"/>
    </source>
</evidence>
<dbReference type="AlphaFoldDB" id="A0A8H7H903"/>
<name>A0A8H7H903_9AGAM</name>
<dbReference type="InterPro" id="IPR025714">
    <property type="entry name" value="Methyltranfer_dom"/>
</dbReference>
<dbReference type="SUPFAM" id="SSF53335">
    <property type="entry name" value="S-adenosyl-L-methionine-dependent methyltransferases"/>
    <property type="match status" value="1"/>
</dbReference>
<keyword evidence="2 5" id="KW-0489">Methyltransferase</keyword>
<reference evidence="7" key="1">
    <citation type="submission" date="2020-09" db="EMBL/GenBank/DDBJ databases">
        <title>Comparative genome analyses of four rice-infecting Rhizoctonia solani isolates reveal extensive enrichment of homogalacturonan modification genes.</title>
        <authorList>
            <person name="Lee D.-Y."/>
            <person name="Jeon J."/>
            <person name="Kim K.-T."/>
            <person name="Cheong K."/>
            <person name="Song H."/>
            <person name="Choi G."/>
            <person name="Ko J."/>
            <person name="Opiyo S.O."/>
            <person name="Zuo S."/>
            <person name="Madhav S."/>
            <person name="Lee Y.-H."/>
            <person name="Wang G.-L."/>
        </authorList>
    </citation>
    <scope>NUCLEOTIDE SEQUENCE</scope>
    <source>
        <strain evidence="7">AG1-IA YN-7</strain>
    </source>
</reference>
<dbReference type="Gene3D" id="3.40.50.150">
    <property type="entry name" value="Vaccinia Virus protein VP39"/>
    <property type="match status" value="1"/>
</dbReference>
<sequence>MLSSSDIVANKTKSSFAIRTYAYLITMVSQGPIRNLSHPPCWDDVYNNEVENFETNGDEGEVWFGEETVEKMLEWTLDNYPPNTEPYVLDIGTGNGIMTVTLAENGYDPGHLVGLDYSEPSVKLARAVANARGHSSIRYVVSDFINETAPAPTEGVSPGNWDLLQGTYDAIALSGRSEDGKTIVSRYPPKVAEALKPGGMFLITSCNFTEEELKEAFGAPELGLTYHSRIQHPTFTFGGKSGSVCASVAFKKN</sequence>
<dbReference type="InterPro" id="IPR029063">
    <property type="entry name" value="SAM-dependent_MTases_sf"/>
</dbReference>
<evidence type="ECO:0000256" key="4">
    <source>
        <dbReference type="ARBA" id="ARBA00022691"/>
    </source>
</evidence>
<dbReference type="EC" id="2.1.1.-" evidence="5"/>
<dbReference type="HAMAP" id="MF_03188">
    <property type="entry name" value="Methyltr_EFM4"/>
    <property type="match status" value="1"/>
</dbReference>
<comment type="caution">
    <text evidence="7">The sequence shown here is derived from an EMBL/GenBank/DDBJ whole genome shotgun (WGS) entry which is preliminary data.</text>
</comment>
<comment type="function">
    <text evidence="5">S-adenosyl-L-methionine-dependent protein-lysine N-methyltransferase that mono- and dimethylates elongation factor 1-alpha at 'Lys-316'. May play a role in intracellular transport.</text>
</comment>
<keyword evidence="4 5" id="KW-0949">S-adenosyl-L-methionine</keyword>
<gene>
    <name evidence="5" type="primary">EFM4</name>
    <name evidence="7" type="ORF">RHS04_06032</name>
</gene>
<dbReference type="CDD" id="cd02440">
    <property type="entry name" value="AdoMet_MTases"/>
    <property type="match status" value="1"/>
</dbReference>
<evidence type="ECO:0000256" key="3">
    <source>
        <dbReference type="ARBA" id="ARBA00022679"/>
    </source>
</evidence>
<evidence type="ECO:0000259" key="6">
    <source>
        <dbReference type="Pfam" id="PF13847"/>
    </source>
</evidence>
<evidence type="ECO:0000256" key="5">
    <source>
        <dbReference type="HAMAP-Rule" id="MF_03188"/>
    </source>
</evidence>
<dbReference type="GO" id="GO:0032259">
    <property type="term" value="P:methylation"/>
    <property type="evidence" value="ECO:0007669"/>
    <property type="project" value="UniProtKB-KW"/>
</dbReference>
<dbReference type="PANTHER" id="PTHR12843">
    <property type="entry name" value="PROTEIN-LYSINE N-METHYLTRANSFERASE METTL10"/>
    <property type="match status" value="1"/>
</dbReference>
<keyword evidence="5" id="KW-0813">Transport</keyword>
<dbReference type="PANTHER" id="PTHR12843:SF5">
    <property type="entry name" value="EEF1A LYSINE METHYLTRANSFERASE 2"/>
    <property type="match status" value="1"/>
</dbReference>
<comment type="similarity">
    <text evidence="5">Belongs to the class I-like SAM-binding methyltransferase superfamily. EFM4 family.</text>
</comment>
<dbReference type="EMBL" id="JACYCC010000040">
    <property type="protein sequence ID" value="KAF8677706.1"/>
    <property type="molecule type" value="Genomic_DNA"/>
</dbReference>
<protein>
    <recommendedName>
        <fullName evidence="5">Protein-lysine N-methyltransferase EFM4</fullName>
        <ecNumber evidence="5">2.1.1.-</ecNumber>
    </recommendedName>
    <alternativeName>
        <fullName evidence="5">Elongation factor methyltransferase 4</fullName>
    </alternativeName>
</protein>
<accession>A0A8H7H903</accession>
<dbReference type="Proteomes" id="UP000650582">
    <property type="component" value="Unassembled WGS sequence"/>
</dbReference>
<keyword evidence="1 5" id="KW-0963">Cytoplasm</keyword>
<keyword evidence="3 5" id="KW-0808">Transferase</keyword>
<dbReference type="GO" id="GO:0016279">
    <property type="term" value="F:protein-lysine N-methyltransferase activity"/>
    <property type="evidence" value="ECO:0007669"/>
    <property type="project" value="UniProtKB-UniRule"/>
</dbReference>
<dbReference type="GO" id="GO:0016192">
    <property type="term" value="P:vesicle-mediated transport"/>
    <property type="evidence" value="ECO:0007669"/>
    <property type="project" value="UniProtKB-UniRule"/>
</dbReference>
<dbReference type="InterPro" id="IPR026635">
    <property type="entry name" value="Efm4/METTL10"/>
</dbReference>
<evidence type="ECO:0000256" key="2">
    <source>
        <dbReference type="ARBA" id="ARBA00022603"/>
    </source>
</evidence>